<dbReference type="AlphaFoldDB" id="A0A081BLS3"/>
<dbReference type="PROSITE" id="PS50208">
    <property type="entry name" value="CASPASE_P20"/>
    <property type="match status" value="1"/>
</dbReference>
<feature type="repeat" description="NHL" evidence="2">
    <location>
        <begin position="623"/>
        <end position="663"/>
    </location>
</feature>
<keyword evidence="1" id="KW-0677">Repeat</keyword>
<name>A0A081BLS3_9BACT</name>
<feature type="repeat" description="NHL" evidence="2">
    <location>
        <begin position="584"/>
        <end position="614"/>
    </location>
</feature>
<dbReference type="SUPFAM" id="SSF52129">
    <property type="entry name" value="Caspase-like"/>
    <property type="match status" value="1"/>
</dbReference>
<dbReference type="Gene3D" id="2.120.10.30">
    <property type="entry name" value="TolB, C-terminal domain"/>
    <property type="match status" value="3"/>
</dbReference>
<sequence>MRICMRFSFTMLLFASLFVRVESVLAQNGIDESKYYGKSWAVVIGINRYTGFPELRYAVNDAVAIEARLKRMGFQVTMLLDEQATKAQILNVFQQQLAPQIGANDRLVVFYAGHGAAGILPSGEEAGFLIPVDAKAEINGRPLSLAGGRVEIGNDYLNFVQKTNVLSVEEIRNISDTVAAKHIFYIIDGCYSGFLDPAVYAHFQPSRTSGSGQKQTPLAETSRSLILESGDTQAPQMAIPSQQANADEYLTLLTSRETVQVLTAGSSGEQVFEKSGHGIFTYYLLRALDGAADLNKDCVVRAGELGTYLKEIVPKNSNFSQTPLFNRISGEGEFLFIPPICHPIMPTEMQPPTLDTAWENSDAYRGTKSLPYKAPSQLAVDEQNALYVLDSERQRILKFDAVGKLISERFDQAASQFLNADWQPYALTIGNSNDIWVLYSSKENGGKIIVYDTDGQALANWSGTASPLSACVGEEGASVPFPTKGLLALDVENNLFLINQANGMMMKCEQNGHLLHQWGQATQDKLLKSLNTYKTVAEAAGFVVDLFGYVYVADAGGNGIKKFFDEDWIKTSWPTVKGDKPSFFNSPRGVAVDNMLFVYVADTNNCRMKKYTNSGEKLMTMWGKKGTKSGEFNQPRAVVVNRDGTLIYVADTGNKRIQRFVVER</sequence>
<keyword evidence="3" id="KW-0732">Signal</keyword>
<dbReference type="Gene3D" id="3.40.50.1460">
    <property type="match status" value="1"/>
</dbReference>
<dbReference type="GO" id="GO:0004197">
    <property type="term" value="F:cysteine-type endopeptidase activity"/>
    <property type="evidence" value="ECO:0007669"/>
    <property type="project" value="InterPro"/>
</dbReference>
<evidence type="ECO:0000256" key="3">
    <source>
        <dbReference type="SAM" id="SignalP"/>
    </source>
</evidence>
<proteinExistence type="predicted"/>
<dbReference type="InterPro" id="IPR011042">
    <property type="entry name" value="6-blade_b-propeller_TolB-like"/>
</dbReference>
<dbReference type="PANTHER" id="PTHR24104">
    <property type="entry name" value="E3 UBIQUITIN-PROTEIN LIGASE NHLRC1-RELATED"/>
    <property type="match status" value="1"/>
</dbReference>
<feature type="chain" id="PRO_5001755145" evidence="3">
    <location>
        <begin position="27"/>
        <end position="664"/>
    </location>
</feature>
<reference evidence="5" key="1">
    <citation type="journal article" date="2015" name="PeerJ">
        <title>First genomic representation of candidate bacterial phylum KSB3 points to enhanced environmental sensing as a trigger of wastewater bulking.</title>
        <authorList>
            <person name="Sekiguchi Y."/>
            <person name="Ohashi A."/>
            <person name="Parks D.H."/>
            <person name="Yamauchi T."/>
            <person name="Tyson G.W."/>
            <person name="Hugenholtz P."/>
        </authorList>
    </citation>
    <scope>NUCLEOTIDE SEQUENCE [LARGE SCALE GENOMIC DNA]</scope>
</reference>
<evidence type="ECO:0000313" key="5">
    <source>
        <dbReference type="EMBL" id="GAK51339.1"/>
    </source>
</evidence>
<feature type="signal peptide" evidence="3">
    <location>
        <begin position="1"/>
        <end position="26"/>
    </location>
</feature>
<dbReference type="CDD" id="cd05819">
    <property type="entry name" value="NHL"/>
    <property type="match status" value="1"/>
</dbReference>
<accession>A0A081BLS3</accession>
<dbReference type="InterPro" id="IPR001309">
    <property type="entry name" value="Pept_C14_p20"/>
</dbReference>
<evidence type="ECO:0000256" key="2">
    <source>
        <dbReference type="PROSITE-ProRule" id="PRU00504"/>
    </source>
</evidence>
<feature type="domain" description="Caspase family p20" evidence="4">
    <location>
        <begin position="41"/>
        <end position="115"/>
    </location>
</feature>
<organism evidence="5">
    <name type="scientific">Candidatus Moduliflexus flocculans</name>
    <dbReference type="NCBI Taxonomy" id="1499966"/>
    <lineage>
        <taxon>Bacteria</taxon>
        <taxon>Candidatus Moduliflexota</taxon>
        <taxon>Candidatus Moduliflexia</taxon>
        <taxon>Candidatus Moduliflexales</taxon>
        <taxon>Candidatus Moduliflexaceae</taxon>
    </lineage>
</organism>
<dbReference type="InterPro" id="IPR001258">
    <property type="entry name" value="NHL_repeat"/>
</dbReference>
<dbReference type="EMBL" id="DF820457">
    <property type="protein sequence ID" value="GAK51339.1"/>
    <property type="molecule type" value="Genomic_DNA"/>
</dbReference>
<evidence type="ECO:0000259" key="4">
    <source>
        <dbReference type="PROSITE" id="PS50208"/>
    </source>
</evidence>
<dbReference type="GO" id="GO:0008270">
    <property type="term" value="F:zinc ion binding"/>
    <property type="evidence" value="ECO:0007669"/>
    <property type="project" value="UniProtKB-KW"/>
</dbReference>
<dbReference type="InterPro" id="IPR050952">
    <property type="entry name" value="TRIM-NHL_E3_ligases"/>
</dbReference>
<dbReference type="Pfam" id="PF00656">
    <property type="entry name" value="Peptidase_C14"/>
    <property type="match status" value="1"/>
</dbReference>
<dbReference type="HOGENOM" id="CLU_413158_0_0_0"/>
<dbReference type="Pfam" id="PF01436">
    <property type="entry name" value="NHL"/>
    <property type="match status" value="2"/>
</dbReference>
<evidence type="ECO:0000256" key="1">
    <source>
        <dbReference type="ARBA" id="ARBA00022737"/>
    </source>
</evidence>
<dbReference type="PANTHER" id="PTHR24104:SF25">
    <property type="entry name" value="PROTEIN LIN-41"/>
    <property type="match status" value="1"/>
</dbReference>
<dbReference type="STRING" id="1499966.U14_02582"/>
<dbReference type="InterPro" id="IPR029030">
    <property type="entry name" value="Caspase-like_dom_sf"/>
</dbReference>
<dbReference type="Proteomes" id="UP000030700">
    <property type="component" value="Unassembled WGS sequence"/>
</dbReference>
<keyword evidence="6" id="KW-1185">Reference proteome</keyword>
<gene>
    <name evidence="5" type="ORF">U14_02582</name>
</gene>
<dbReference type="PROSITE" id="PS51125">
    <property type="entry name" value="NHL"/>
    <property type="match status" value="2"/>
</dbReference>
<dbReference type="SUPFAM" id="SSF101898">
    <property type="entry name" value="NHL repeat"/>
    <property type="match status" value="1"/>
</dbReference>
<dbReference type="InterPro" id="IPR011600">
    <property type="entry name" value="Pept_C14_caspase"/>
</dbReference>
<dbReference type="SUPFAM" id="SSF63829">
    <property type="entry name" value="Calcium-dependent phosphotriesterase"/>
    <property type="match status" value="1"/>
</dbReference>
<protein>
    <submittedName>
        <fullName evidence="5">Polysaccharide deacetylase</fullName>
    </submittedName>
</protein>
<evidence type="ECO:0000313" key="6">
    <source>
        <dbReference type="Proteomes" id="UP000030700"/>
    </source>
</evidence>
<dbReference type="GO" id="GO:0006508">
    <property type="term" value="P:proteolysis"/>
    <property type="evidence" value="ECO:0007669"/>
    <property type="project" value="InterPro"/>
</dbReference>